<name>A0A3Q4HBG5_NEOBR</name>
<evidence type="ECO:0000256" key="2">
    <source>
        <dbReference type="ARBA" id="ARBA00005314"/>
    </source>
</evidence>
<dbReference type="Gene3D" id="1.20.1070.10">
    <property type="entry name" value="Rhodopsin 7-helix transmembrane proteins"/>
    <property type="match status" value="1"/>
</dbReference>
<dbReference type="InterPro" id="IPR050332">
    <property type="entry name" value="GPCR_2"/>
</dbReference>
<dbReference type="GO" id="GO:0015055">
    <property type="term" value="F:secretin receptor activity"/>
    <property type="evidence" value="ECO:0007669"/>
    <property type="project" value="TreeGrafter"/>
</dbReference>
<evidence type="ECO:0000259" key="12">
    <source>
        <dbReference type="PROSITE" id="PS50261"/>
    </source>
</evidence>
<dbReference type="Bgee" id="ENSNBRG00000013506">
    <property type="expression patterns" value="Expressed in liver and 3 other cell types or tissues"/>
</dbReference>
<dbReference type="GO" id="GO:0005886">
    <property type="term" value="C:plasma membrane"/>
    <property type="evidence" value="ECO:0007669"/>
    <property type="project" value="UniProtKB-SubCell"/>
</dbReference>
<dbReference type="Pfam" id="PF02793">
    <property type="entry name" value="HRM"/>
    <property type="match status" value="1"/>
</dbReference>
<feature type="transmembrane region" description="Helical" evidence="10">
    <location>
        <begin position="133"/>
        <end position="155"/>
    </location>
</feature>
<accession>A0A3Q4HBG5</accession>
<dbReference type="PROSITE" id="PS50261">
    <property type="entry name" value="G_PROTEIN_RECEP_F2_4"/>
    <property type="match status" value="1"/>
</dbReference>
<evidence type="ECO:0008006" key="15">
    <source>
        <dbReference type="Google" id="ProtNLM"/>
    </source>
</evidence>
<dbReference type="PRINTS" id="PR00249">
    <property type="entry name" value="GPCRSECRETIN"/>
</dbReference>
<sequence length="348" mass="40743">MREEEKCMKDLLLSTSYKTAGMWDDLNCWPPAFLGETVSQPCPEFFNSGGKVHRNCTNNGWTDLLIPHEDACGYSFNESLLFLGESSDSHLYFSYVKTMYTVGYTISLISLIIAITIFCVFRKLHCTRNYIHIQLFISFSLRAIFIFIRDALLFTDEEIYHCDYYPAPCKVVLMFSNYSILANYSWLLVEGHFLYTLVNRSFFSLKKHLAWYIVLSWGLPLIVIISWGCAKYFYEDEGCWETRRHEWIWWILRVPVLLTISVKLWFSVRVLSSMTPKLLTWGEGRVGERSMLMEKLWDLDKIETVPTSKTSVLLLFSLRKLEENQDLISIRQFEREGGGRIELGLEEM</sequence>
<evidence type="ECO:0000256" key="8">
    <source>
        <dbReference type="ARBA" id="ARBA00023170"/>
    </source>
</evidence>
<feature type="transmembrane region" description="Helical" evidence="10">
    <location>
        <begin position="209"/>
        <end position="227"/>
    </location>
</feature>
<feature type="domain" description="G-protein coupled receptors family 2 profile 2" evidence="12">
    <location>
        <begin position="96"/>
        <end position="274"/>
    </location>
</feature>
<dbReference type="Gene3D" id="4.10.1240.10">
    <property type="entry name" value="GPCR, family 2, extracellular hormone receptor domain"/>
    <property type="match status" value="1"/>
</dbReference>
<feature type="transmembrane region" description="Helical" evidence="10">
    <location>
        <begin position="247"/>
        <end position="266"/>
    </location>
</feature>
<comment type="similarity">
    <text evidence="2">Belongs to the G-protein coupled receptor 2 family.</text>
</comment>
<feature type="transmembrane region" description="Helical" evidence="10">
    <location>
        <begin position="175"/>
        <end position="197"/>
    </location>
</feature>
<organism evidence="13 14">
    <name type="scientific">Neolamprologus brichardi</name>
    <name type="common">Fairy cichlid</name>
    <name type="synonym">Lamprologus brichardi</name>
    <dbReference type="NCBI Taxonomy" id="32507"/>
    <lineage>
        <taxon>Eukaryota</taxon>
        <taxon>Metazoa</taxon>
        <taxon>Chordata</taxon>
        <taxon>Craniata</taxon>
        <taxon>Vertebrata</taxon>
        <taxon>Euteleostomi</taxon>
        <taxon>Actinopterygii</taxon>
        <taxon>Neopterygii</taxon>
        <taxon>Teleostei</taxon>
        <taxon>Neoteleostei</taxon>
        <taxon>Acanthomorphata</taxon>
        <taxon>Ovalentaria</taxon>
        <taxon>Cichlomorphae</taxon>
        <taxon>Cichliformes</taxon>
        <taxon>Cichlidae</taxon>
        <taxon>African cichlids</taxon>
        <taxon>Pseudocrenilabrinae</taxon>
        <taxon>Lamprologini</taxon>
        <taxon>Neolamprologus</taxon>
    </lineage>
</organism>
<dbReference type="AlphaFoldDB" id="A0A3Q4HBG5"/>
<dbReference type="InterPro" id="IPR001879">
    <property type="entry name" value="GPCR_2_extracellular_dom"/>
</dbReference>
<dbReference type="OMA" id="CWNATEA"/>
<dbReference type="GeneTree" id="ENSGT00940000156402"/>
<comment type="subcellular location">
    <subcellularLocation>
        <location evidence="1">Cell membrane</location>
        <topology evidence="1">Multi-pass membrane protein</topology>
    </subcellularLocation>
</comment>
<keyword evidence="7 10" id="KW-0472">Membrane</keyword>
<evidence type="ECO:0000256" key="9">
    <source>
        <dbReference type="ARBA" id="ARBA00023224"/>
    </source>
</evidence>
<feature type="domain" description="G-protein coupled receptors family 2 profile 1" evidence="11">
    <location>
        <begin position="6"/>
        <end position="76"/>
    </location>
</feature>
<evidence type="ECO:0000256" key="6">
    <source>
        <dbReference type="ARBA" id="ARBA00023040"/>
    </source>
</evidence>
<keyword evidence="3" id="KW-1003">Cell membrane</keyword>
<reference evidence="13" key="1">
    <citation type="submission" date="2025-08" db="UniProtKB">
        <authorList>
            <consortium name="Ensembl"/>
        </authorList>
    </citation>
    <scope>IDENTIFICATION</scope>
</reference>
<keyword evidence="6" id="KW-0297">G-protein coupled receptor</keyword>
<keyword evidence="4 10" id="KW-0812">Transmembrane</keyword>
<evidence type="ECO:0000256" key="3">
    <source>
        <dbReference type="ARBA" id="ARBA00022475"/>
    </source>
</evidence>
<evidence type="ECO:0000256" key="1">
    <source>
        <dbReference type="ARBA" id="ARBA00004651"/>
    </source>
</evidence>
<keyword evidence="9" id="KW-0807">Transducer</keyword>
<evidence type="ECO:0000313" key="14">
    <source>
        <dbReference type="Proteomes" id="UP000261580"/>
    </source>
</evidence>
<dbReference type="Proteomes" id="UP000261580">
    <property type="component" value="Unassembled WGS sequence"/>
</dbReference>
<protein>
    <recommendedName>
        <fullName evidence="15">Secretin receptor</fullName>
    </recommendedName>
</protein>
<dbReference type="GO" id="GO:0017046">
    <property type="term" value="F:peptide hormone binding"/>
    <property type="evidence" value="ECO:0007669"/>
    <property type="project" value="TreeGrafter"/>
</dbReference>
<dbReference type="PROSITE" id="PS50227">
    <property type="entry name" value="G_PROTEIN_RECEP_F2_3"/>
    <property type="match status" value="1"/>
</dbReference>
<keyword evidence="14" id="KW-1185">Reference proteome</keyword>
<dbReference type="Pfam" id="PF00002">
    <property type="entry name" value="7tm_2"/>
    <property type="match status" value="1"/>
</dbReference>
<dbReference type="SUPFAM" id="SSF111418">
    <property type="entry name" value="Hormone receptor domain"/>
    <property type="match status" value="1"/>
</dbReference>
<evidence type="ECO:0000256" key="10">
    <source>
        <dbReference type="SAM" id="Phobius"/>
    </source>
</evidence>
<dbReference type="SMART" id="SM00008">
    <property type="entry name" value="HormR"/>
    <property type="match status" value="1"/>
</dbReference>
<evidence type="ECO:0000256" key="5">
    <source>
        <dbReference type="ARBA" id="ARBA00022989"/>
    </source>
</evidence>
<feature type="transmembrane region" description="Helical" evidence="10">
    <location>
        <begin position="101"/>
        <end position="121"/>
    </location>
</feature>
<evidence type="ECO:0000256" key="7">
    <source>
        <dbReference type="ARBA" id="ARBA00023136"/>
    </source>
</evidence>
<dbReference type="PANTHER" id="PTHR45620:SF13">
    <property type="entry name" value="SECRETIN RECEPTOR"/>
    <property type="match status" value="1"/>
</dbReference>
<keyword evidence="5 10" id="KW-1133">Transmembrane helix</keyword>
<dbReference type="InterPro" id="IPR036445">
    <property type="entry name" value="GPCR_2_extracell_dom_sf"/>
</dbReference>
<dbReference type="GO" id="GO:0007188">
    <property type="term" value="P:adenylate cyclase-modulating G protein-coupled receptor signaling pathway"/>
    <property type="evidence" value="ECO:0007669"/>
    <property type="project" value="TreeGrafter"/>
</dbReference>
<reference evidence="13" key="2">
    <citation type="submission" date="2025-09" db="UniProtKB">
        <authorList>
            <consortium name="Ensembl"/>
        </authorList>
    </citation>
    <scope>IDENTIFICATION</scope>
</reference>
<dbReference type="GO" id="GO:0007166">
    <property type="term" value="P:cell surface receptor signaling pathway"/>
    <property type="evidence" value="ECO:0007669"/>
    <property type="project" value="InterPro"/>
</dbReference>
<dbReference type="PANTHER" id="PTHR45620">
    <property type="entry name" value="PDF RECEPTOR-LIKE PROTEIN-RELATED"/>
    <property type="match status" value="1"/>
</dbReference>
<dbReference type="GO" id="GO:0008528">
    <property type="term" value="F:G protein-coupled peptide receptor activity"/>
    <property type="evidence" value="ECO:0007669"/>
    <property type="project" value="TreeGrafter"/>
</dbReference>
<evidence type="ECO:0000256" key="4">
    <source>
        <dbReference type="ARBA" id="ARBA00022692"/>
    </source>
</evidence>
<evidence type="ECO:0000313" key="13">
    <source>
        <dbReference type="Ensembl" id="ENSNBRP00000017553.1"/>
    </source>
</evidence>
<dbReference type="InterPro" id="IPR000832">
    <property type="entry name" value="GPCR_2_secretin-like"/>
</dbReference>
<dbReference type="InterPro" id="IPR017981">
    <property type="entry name" value="GPCR_2-like_7TM"/>
</dbReference>
<dbReference type="Ensembl" id="ENSNBRT00000018026.1">
    <property type="protein sequence ID" value="ENSNBRP00000017553.1"/>
    <property type="gene ID" value="ENSNBRG00000013506.1"/>
</dbReference>
<keyword evidence="8" id="KW-0675">Receptor</keyword>
<evidence type="ECO:0000259" key="11">
    <source>
        <dbReference type="PROSITE" id="PS50227"/>
    </source>
</evidence>
<proteinExistence type="inferred from homology"/>